<feature type="binding site" evidence="5">
    <location>
        <position position="125"/>
    </location>
    <ligand>
        <name>dimethylallyl diphosphate</name>
        <dbReference type="ChEBI" id="CHEBI:57623"/>
    </ligand>
</feature>
<dbReference type="HAMAP" id="MF_00191">
    <property type="entry name" value="IspH"/>
    <property type="match status" value="1"/>
</dbReference>
<evidence type="ECO:0000256" key="1">
    <source>
        <dbReference type="ARBA" id="ARBA00022485"/>
    </source>
</evidence>
<dbReference type="GO" id="GO:0051745">
    <property type="term" value="F:4-hydroxy-3-methylbut-2-enyl diphosphate reductase activity"/>
    <property type="evidence" value="ECO:0007669"/>
    <property type="project" value="UniProtKB-UniRule"/>
</dbReference>
<feature type="binding site" evidence="5">
    <location>
        <position position="270"/>
    </location>
    <ligand>
        <name>isopentenyl diphosphate</name>
        <dbReference type="ChEBI" id="CHEBI:128769"/>
    </ligand>
</feature>
<dbReference type="UniPathway" id="UPA00059">
    <property type="reaction ID" value="UER00105"/>
</dbReference>
<dbReference type="InterPro" id="IPR003451">
    <property type="entry name" value="LytB/IspH"/>
</dbReference>
<dbReference type="EC" id="1.17.7.4" evidence="5"/>
<feature type="binding site" evidence="5">
    <location>
        <position position="168"/>
    </location>
    <ligand>
        <name>(2E)-4-hydroxy-3-methylbut-2-enyl diphosphate</name>
        <dbReference type="ChEBI" id="CHEBI:128753"/>
    </ligand>
</feature>
<feature type="binding site" evidence="5">
    <location>
        <position position="97"/>
    </location>
    <ligand>
        <name>[4Fe-4S] cluster</name>
        <dbReference type="ChEBI" id="CHEBI:49883"/>
    </ligand>
</feature>
<feature type="binding site" evidence="5">
    <location>
        <position position="125"/>
    </location>
    <ligand>
        <name>(2E)-4-hydroxy-3-methylbut-2-enyl diphosphate</name>
        <dbReference type="ChEBI" id="CHEBI:128753"/>
    </ligand>
</feature>
<comment type="function">
    <text evidence="5">Catalyzes the conversion of 1-hydroxy-2-methyl-2-(E)-butenyl 4-diphosphate (HMBPP) into a mixture of isopentenyl diphosphate (IPP) and dimethylallyl diphosphate (DMAPP). Acts in the terminal step of the DOXP/MEP pathway for isoprenoid precursor biosynthesis.</text>
</comment>
<dbReference type="OrthoDB" id="9804068at2"/>
<feature type="binding site" evidence="5">
    <location>
        <position position="226"/>
    </location>
    <ligand>
        <name>dimethylallyl diphosphate</name>
        <dbReference type="ChEBI" id="CHEBI:57623"/>
    </ligand>
</feature>
<dbReference type="Proteomes" id="UP000294343">
    <property type="component" value="Chromosome"/>
</dbReference>
<feature type="binding site" evidence="5">
    <location>
        <position position="74"/>
    </location>
    <ligand>
        <name>isopentenyl diphosphate</name>
        <dbReference type="ChEBI" id="CHEBI:128769"/>
    </ligand>
</feature>
<comment type="catalytic activity">
    <reaction evidence="5">
        <text>isopentenyl diphosphate + 2 oxidized [2Fe-2S]-[ferredoxin] + H2O = (2E)-4-hydroxy-3-methylbut-2-enyl diphosphate + 2 reduced [2Fe-2S]-[ferredoxin] + 2 H(+)</text>
        <dbReference type="Rhea" id="RHEA:24488"/>
        <dbReference type="Rhea" id="RHEA-COMP:10000"/>
        <dbReference type="Rhea" id="RHEA-COMP:10001"/>
        <dbReference type="ChEBI" id="CHEBI:15377"/>
        <dbReference type="ChEBI" id="CHEBI:15378"/>
        <dbReference type="ChEBI" id="CHEBI:33737"/>
        <dbReference type="ChEBI" id="CHEBI:33738"/>
        <dbReference type="ChEBI" id="CHEBI:128753"/>
        <dbReference type="ChEBI" id="CHEBI:128769"/>
        <dbReference type="EC" id="1.17.7.4"/>
    </reaction>
</comment>
<comment type="pathway">
    <text evidence="5">Isoprenoid biosynthesis; isopentenyl diphosphate biosynthesis via DXP pathway; isopentenyl diphosphate from 1-deoxy-D-xylulose 5-phosphate: step 6/6.</text>
</comment>
<feature type="binding site" evidence="5">
    <location>
        <position position="41"/>
    </location>
    <ligand>
        <name>dimethylallyl diphosphate</name>
        <dbReference type="ChEBI" id="CHEBI:57623"/>
    </ligand>
</feature>
<feature type="binding site" evidence="5">
    <location>
        <position position="41"/>
    </location>
    <ligand>
        <name>(2E)-4-hydroxy-3-methylbut-2-enyl diphosphate</name>
        <dbReference type="ChEBI" id="CHEBI:128753"/>
    </ligand>
</feature>
<dbReference type="GO" id="GO:0016114">
    <property type="term" value="P:terpenoid biosynthetic process"/>
    <property type="evidence" value="ECO:0007669"/>
    <property type="project" value="UniProtKB-UniRule"/>
</dbReference>
<protein>
    <recommendedName>
        <fullName evidence="5">4-hydroxy-3-methylbut-2-enyl diphosphate reductase</fullName>
        <shortName evidence="5">HMBPP reductase</shortName>
        <ecNumber evidence="5">1.17.7.4</ecNumber>
    </recommendedName>
</protein>
<dbReference type="NCBIfam" id="TIGR00216">
    <property type="entry name" value="ispH_lytB"/>
    <property type="match status" value="1"/>
</dbReference>
<feature type="binding site" evidence="5">
    <location>
        <position position="74"/>
    </location>
    <ligand>
        <name>dimethylallyl diphosphate</name>
        <dbReference type="ChEBI" id="CHEBI:57623"/>
    </ligand>
</feature>
<dbReference type="NCBIfam" id="NF002188">
    <property type="entry name" value="PRK01045.1-2"/>
    <property type="match status" value="1"/>
</dbReference>
<feature type="binding site" evidence="5">
    <location>
        <position position="227"/>
    </location>
    <ligand>
        <name>dimethylallyl diphosphate</name>
        <dbReference type="ChEBI" id="CHEBI:57623"/>
    </ligand>
</feature>
<comment type="pathway">
    <text evidence="5">Isoprenoid biosynthesis; dimethylallyl diphosphate biosynthesis; dimethylallyl diphosphate from (2E)-4-hydroxy-3-methylbutenyl diphosphate: step 1/1.</text>
</comment>
<comment type="catalytic activity">
    <reaction evidence="5">
        <text>dimethylallyl diphosphate + 2 oxidized [2Fe-2S]-[ferredoxin] + H2O = (2E)-4-hydroxy-3-methylbut-2-enyl diphosphate + 2 reduced [2Fe-2S]-[ferredoxin] + 2 H(+)</text>
        <dbReference type="Rhea" id="RHEA:24825"/>
        <dbReference type="Rhea" id="RHEA-COMP:10000"/>
        <dbReference type="Rhea" id="RHEA-COMP:10001"/>
        <dbReference type="ChEBI" id="CHEBI:15377"/>
        <dbReference type="ChEBI" id="CHEBI:15378"/>
        <dbReference type="ChEBI" id="CHEBI:33737"/>
        <dbReference type="ChEBI" id="CHEBI:33738"/>
        <dbReference type="ChEBI" id="CHEBI:57623"/>
        <dbReference type="ChEBI" id="CHEBI:128753"/>
        <dbReference type="EC" id="1.17.7.4"/>
    </reaction>
</comment>
<feature type="binding site" evidence="5">
    <location>
        <position position="227"/>
    </location>
    <ligand>
        <name>isopentenyl diphosphate</name>
        <dbReference type="ChEBI" id="CHEBI:128769"/>
    </ligand>
</feature>
<dbReference type="AlphaFoldDB" id="A0A451DI72"/>
<dbReference type="GO" id="GO:0051539">
    <property type="term" value="F:4 iron, 4 sulfur cluster binding"/>
    <property type="evidence" value="ECO:0007669"/>
    <property type="project" value="UniProtKB-UniRule"/>
</dbReference>
<feature type="binding site" evidence="5">
    <location>
        <position position="74"/>
    </location>
    <ligand>
        <name>(2E)-4-hydroxy-3-methylbut-2-enyl diphosphate</name>
        <dbReference type="ChEBI" id="CHEBI:128753"/>
    </ligand>
</feature>
<gene>
    <name evidence="5 6" type="primary">ispH</name>
    <name evidence="6" type="ORF">ERCIPSPA2889_463</name>
</gene>
<dbReference type="PANTHER" id="PTHR30426">
    <property type="entry name" value="4-HYDROXY-3-METHYLBUT-2-ENYL DIPHOSPHATE REDUCTASE"/>
    <property type="match status" value="1"/>
</dbReference>
<dbReference type="Pfam" id="PF02401">
    <property type="entry name" value="LYTB"/>
    <property type="match status" value="1"/>
</dbReference>
<comment type="subunit">
    <text evidence="5">Homodimer.</text>
</comment>
<dbReference type="GO" id="GO:0050992">
    <property type="term" value="P:dimethylallyl diphosphate biosynthetic process"/>
    <property type="evidence" value="ECO:0007669"/>
    <property type="project" value="UniProtKB-UniRule"/>
</dbReference>
<feature type="active site" description="Proton donor" evidence="5">
    <location>
        <position position="127"/>
    </location>
</feature>
<comment type="cofactor">
    <cofactor evidence="5">
        <name>[4Fe-4S] cluster</name>
        <dbReference type="ChEBI" id="CHEBI:49883"/>
    </cofactor>
    <text evidence="5">Binds 1 [4Fe-4S] cluster per subunit.</text>
</comment>
<proteinExistence type="inferred from homology"/>
<feature type="binding site" evidence="5">
    <location>
        <position position="228"/>
    </location>
    <ligand>
        <name>(2E)-4-hydroxy-3-methylbut-2-enyl diphosphate</name>
        <dbReference type="ChEBI" id="CHEBI:128753"/>
    </ligand>
</feature>
<dbReference type="CDD" id="cd13944">
    <property type="entry name" value="lytB_ispH"/>
    <property type="match status" value="1"/>
</dbReference>
<accession>A0A451DI72</accession>
<feature type="binding site" evidence="5">
    <location>
        <position position="270"/>
    </location>
    <ligand>
        <name>dimethylallyl diphosphate</name>
        <dbReference type="ChEBI" id="CHEBI:57623"/>
    </ligand>
</feature>
<evidence type="ECO:0000256" key="2">
    <source>
        <dbReference type="ARBA" id="ARBA00022723"/>
    </source>
</evidence>
<dbReference type="Gene3D" id="3.40.50.11270">
    <property type="match status" value="1"/>
</dbReference>
<dbReference type="NCBIfam" id="NF002190">
    <property type="entry name" value="PRK01045.1-4"/>
    <property type="match status" value="1"/>
</dbReference>
<evidence type="ECO:0000256" key="4">
    <source>
        <dbReference type="ARBA" id="ARBA00023014"/>
    </source>
</evidence>
<feature type="binding site" evidence="5">
    <location>
        <position position="226"/>
    </location>
    <ligand>
        <name>(2E)-4-hydroxy-3-methylbut-2-enyl diphosphate</name>
        <dbReference type="ChEBI" id="CHEBI:128753"/>
    </ligand>
</feature>
<evidence type="ECO:0000313" key="7">
    <source>
        <dbReference type="Proteomes" id="UP000294343"/>
    </source>
</evidence>
<evidence type="ECO:0000256" key="5">
    <source>
        <dbReference type="HAMAP-Rule" id="MF_00191"/>
    </source>
</evidence>
<feature type="binding site" evidence="5">
    <location>
        <position position="270"/>
    </location>
    <ligand>
        <name>(2E)-4-hydroxy-3-methylbut-2-enyl diphosphate</name>
        <dbReference type="ChEBI" id="CHEBI:128753"/>
    </ligand>
</feature>
<feature type="binding site" evidence="5">
    <location>
        <position position="198"/>
    </location>
    <ligand>
        <name>[4Fe-4S] cluster</name>
        <dbReference type="ChEBI" id="CHEBI:49883"/>
    </ligand>
</feature>
<feature type="binding site" evidence="5">
    <location>
        <position position="41"/>
    </location>
    <ligand>
        <name>isopentenyl diphosphate</name>
        <dbReference type="ChEBI" id="CHEBI:128769"/>
    </ligand>
</feature>
<name>A0A451DI72_9GAMM</name>
<dbReference type="EMBL" id="LR217730">
    <property type="protein sequence ID" value="VFP86357.1"/>
    <property type="molecule type" value="Genomic_DNA"/>
</dbReference>
<dbReference type="PANTHER" id="PTHR30426:SF0">
    <property type="entry name" value="4-HYDROXY-3-METHYLBUT-2-ENYL DIPHOSPHATE REDUCTASE"/>
    <property type="match status" value="1"/>
</dbReference>
<evidence type="ECO:0000313" key="6">
    <source>
        <dbReference type="EMBL" id="VFP86357.1"/>
    </source>
</evidence>
<keyword evidence="3 5" id="KW-0408">Iron</keyword>
<evidence type="ECO:0000256" key="3">
    <source>
        <dbReference type="ARBA" id="ARBA00023004"/>
    </source>
</evidence>
<dbReference type="GO" id="GO:0019288">
    <property type="term" value="P:isopentenyl diphosphate biosynthetic process, methylerythritol 4-phosphate pathway"/>
    <property type="evidence" value="ECO:0007669"/>
    <property type="project" value="UniProtKB-UniRule"/>
</dbReference>
<keyword evidence="5" id="KW-0414">Isoprene biosynthesis</keyword>
<keyword evidence="1 5" id="KW-0004">4Fe-4S</keyword>
<feature type="binding site" evidence="5">
    <location>
        <position position="12"/>
    </location>
    <ligand>
        <name>[4Fe-4S] cluster</name>
        <dbReference type="ChEBI" id="CHEBI:49883"/>
    </ligand>
</feature>
<dbReference type="Gene3D" id="3.40.1010.20">
    <property type="entry name" value="4-hydroxy-3-methylbut-2-enyl diphosphate reductase, catalytic domain"/>
    <property type="match status" value="2"/>
</dbReference>
<dbReference type="GO" id="GO:0046872">
    <property type="term" value="F:metal ion binding"/>
    <property type="evidence" value="ECO:0007669"/>
    <property type="project" value="UniProtKB-KW"/>
</dbReference>
<reference evidence="6 7" key="1">
    <citation type="submission" date="2019-02" db="EMBL/GenBank/DDBJ databases">
        <authorList>
            <person name="Manzano-Marin A."/>
            <person name="Manzano-Marin A."/>
        </authorList>
    </citation>
    <scope>NUCLEOTIDE SEQUENCE [LARGE SCALE GENOMIC DNA]</scope>
    <source>
        <strain evidence="6 7">ErCipseudotsugae</strain>
    </source>
</reference>
<keyword evidence="5 6" id="KW-0560">Oxidoreductase</keyword>
<feature type="binding site" evidence="5">
    <location>
        <position position="228"/>
    </location>
    <ligand>
        <name>dimethylallyl diphosphate</name>
        <dbReference type="ChEBI" id="CHEBI:57623"/>
    </ligand>
</feature>
<sequence>MKILLANPRGFCAGVDRAISIVERVLDIYGAPIYVRHEIVHNRYVVNNLKNRGVIFIEDIGQIPDRSIVIFSAHGVSKLVYDKTIERDFLIVYDATCPLVKKVHLEVLRASQQGIEAIFIGHKGHPEVEGTMGQYTNPHGGMYLVSTLSDVFKLQIKDKENLRFMMQTTLSIDDSQQIINALYSRFPKIIGSRKNDICYATANRQQAVKNLAHCSELILVVGSKNSSNSNRLVELSRQLGCQTYLIDSEEDIQEEWLQNINCIGITAGASAPDILVRRVIRKLMELGATHSVEFLGHAENIIFQIPKELRIKTKNSY</sequence>
<dbReference type="UniPathway" id="UPA00056">
    <property type="reaction ID" value="UER00097"/>
</dbReference>
<feature type="binding site" evidence="5">
    <location>
        <position position="226"/>
    </location>
    <ligand>
        <name>isopentenyl diphosphate</name>
        <dbReference type="ChEBI" id="CHEBI:128769"/>
    </ligand>
</feature>
<comment type="similarity">
    <text evidence="5">Belongs to the IspH family.</text>
</comment>
<feature type="binding site" evidence="5">
    <location>
        <position position="228"/>
    </location>
    <ligand>
        <name>isopentenyl diphosphate</name>
        <dbReference type="ChEBI" id="CHEBI:128769"/>
    </ligand>
</feature>
<keyword evidence="2 5" id="KW-0479">Metal-binding</keyword>
<feature type="binding site" evidence="5">
    <location>
        <position position="227"/>
    </location>
    <ligand>
        <name>(2E)-4-hydroxy-3-methylbut-2-enyl diphosphate</name>
        <dbReference type="ChEBI" id="CHEBI:128753"/>
    </ligand>
</feature>
<organism evidence="6 7">
    <name type="scientific">Candidatus Erwinia haradaeae</name>
    <dbReference type="NCBI Taxonomy" id="1922217"/>
    <lineage>
        <taxon>Bacteria</taxon>
        <taxon>Pseudomonadati</taxon>
        <taxon>Pseudomonadota</taxon>
        <taxon>Gammaproteobacteria</taxon>
        <taxon>Enterobacterales</taxon>
        <taxon>Erwiniaceae</taxon>
        <taxon>Erwinia</taxon>
    </lineage>
</organism>
<dbReference type="RefSeq" id="WP_157989241.1">
    <property type="nucleotide sequence ID" value="NZ_LR217730.1"/>
</dbReference>
<keyword evidence="4 5" id="KW-0411">Iron-sulfur</keyword>
<feature type="binding site" evidence="5">
    <location>
        <position position="125"/>
    </location>
    <ligand>
        <name>isopentenyl diphosphate</name>
        <dbReference type="ChEBI" id="CHEBI:128769"/>
    </ligand>
</feature>